<organism evidence="1 2">
    <name type="scientific">Streptomyces zinciresistens K42</name>
    <dbReference type="NCBI Taxonomy" id="700597"/>
    <lineage>
        <taxon>Bacteria</taxon>
        <taxon>Bacillati</taxon>
        <taxon>Actinomycetota</taxon>
        <taxon>Actinomycetes</taxon>
        <taxon>Kitasatosporales</taxon>
        <taxon>Streptomycetaceae</taxon>
        <taxon>Streptomyces</taxon>
    </lineage>
</organism>
<dbReference type="RefSeq" id="WP_007495364.1">
    <property type="nucleotide sequence ID" value="NZ_AGBF01000035.1"/>
</dbReference>
<dbReference type="EMBL" id="AGBF01000035">
    <property type="protein sequence ID" value="EGX59216.1"/>
    <property type="molecule type" value="Genomic_DNA"/>
</dbReference>
<proteinExistence type="predicted"/>
<protein>
    <submittedName>
        <fullName evidence="1">Uncharacterized protein</fullName>
    </submittedName>
</protein>
<dbReference type="PATRIC" id="fig|700597.3.peg.2738"/>
<sequence length="263" mass="28735">MLPSEEMQLVSDHYDALGRALVDTLNHRDIQGGGWTHEPGWNVHGSLLLRHPANLGVSLVRMNTHRKGDAGRRLTIDGIYPSCWGGARVAPITVGMNRPALRIADEIVRRLMPDYLETLAEALKETRVAEENRRARVVMNRRLEGVLPGLSAAGSPRHPEPARSRSYWYGGQYSQGPTPVLASGNVTLRADATHMDLKLTDVPAELGLRILEMLRPSPVLEGVVTGRAIEPARAALPQAERLIPGELVDRTRSTDAEALPAGP</sequence>
<name>G2GBC0_9ACTN</name>
<dbReference type="AlphaFoldDB" id="G2GBC0"/>
<reference evidence="1 2" key="1">
    <citation type="submission" date="2011-08" db="EMBL/GenBank/DDBJ databases">
        <authorList>
            <person name="Lin Y."/>
            <person name="Hao X."/>
            <person name="Johnstone L."/>
            <person name="Miller S.J."/>
            <person name="Wei G."/>
            <person name="Rensing C."/>
        </authorList>
    </citation>
    <scope>NUCLEOTIDE SEQUENCE [LARGE SCALE GENOMIC DNA]</scope>
    <source>
        <strain evidence="1 2">K42</strain>
    </source>
</reference>
<dbReference type="Proteomes" id="UP000004217">
    <property type="component" value="Unassembled WGS sequence"/>
</dbReference>
<evidence type="ECO:0000313" key="2">
    <source>
        <dbReference type="Proteomes" id="UP000004217"/>
    </source>
</evidence>
<comment type="caution">
    <text evidence="1">The sequence shown here is derived from an EMBL/GenBank/DDBJ whole genome shotgun (WGS) entry which is preliminary data.</text>
</comment>
<accession>G2GBC0</accession>
<evidence type="ECO:0000313" key="1">
    <source>
        <dbReference type="EMBL" id="EGX59216.1"/>
    </source>
</evidence>
<keyword evidence="2" id="KW-1185">Reference proteome</keyword>
<gene>
    <name evidence="1" type="ORF">SZN_13971</name>
</gene>